<dbReference type="Pfam" id="PF02872">
    <property type="entry name" value="5_nucleotid_C"/>
    <property type="match status" value="1"/>
</dbReference>
<keyword evidence="4" id="KW-0479">Metal-binding</keyword>
<keyword evidence="9" id="KW-1133">Transmembrane helix</keyword>
<dbReference type="GO" id="GO:0005886">
    <property type="term" value="C:plasma membrane"/>
    <property type="evidence" value="ECO:0007669"/>
    <property type="project" value="TreeGrafter"/>
</dbReference>
<comment type="similarity">
    <text evidence="2 8">Belongs to the 5'-nucleotidase family.</text>
</comment>
<dbReference type="GO" id="GO:0006196">
    <property type="term" value="P:AMP catabolic process"/>
    <property type="evidence" value="ECO:0007669"/>
    <property type="project" value="TreeGrafter"/>
</dbReference>
<dbReference type="EC" id="3.1.3.5" evidence="3"/>
<evidence type="ECO:0000313" key="12">
    <source>
        <dbReference type="EMBL" id="CAH1105030.1"/>
    </source>
</evidence>
<dbReference type="InterPro" id="IPR029052">
    <property type="entry name" value="Metallo-depent_PP-like"/>
</dbReference>
<feature type="domain" description="Calcineurin-like phosphoesterase" evidence="10">
    <location>
        <begin position="23"/>
        <end position="240"/>
    </location>
</feature>
<dbReference type="GO" id="GO:0000166">
    <property type="term" value="F:nucleotide binding"/>
    <property type="evidence" value="ECO:0007669"/>
    <property type="project" value="UniProtKB-KW"/>
</dbReference>
<evidence type="ECO:0000313" key="13">
    <source>
        <dbReference type="Proteomes" id="UP001153636"/>
    </source>
</evidence>
<dbReference type="Proteomes" id="UP001153636">
    <property type="component" value="Chromosome 18"/>
</dbReference>
<dbReference type="InterPro" id="IPR006179">
    <property type="entry name" value="5_nucleotidase/apyrase"/>
</dbReference>
<evidence type="ECO:0000256" key="3">
    <source>
        <dbReference type="ARBA" id="ARBA00012643"/>
    </source>
</evidence>
<evidence type="ECO:0000256" key="6">
    <source>
        <dbReference type="ARBA" id="ARBA00022741"/>
    </source>
</evidence>
<feature type="transmembrane region" description="Helical" evidence="9">
    <location>
        <begin position="554"/>
        <end position="574"/>
    </location>
</feature>
<dbReference type="Pfam" id="PF00149">
    <property type="entry name" value="Metallophos"/>
    <property type="match status" value="1"/>
</dbReference>
<protein>
    <recommendedName>
        <fullName evidence="3">5'-nucleotidase</fullName>
        <ecNumber evidence="3">3.1.3.5</ecNumber>
    </recommendedName>
</protein>
<dbReference type="AlphaFoldDB" id="A0A9P0CS82"/>
<dbReference type="EMBL" id="OV651830">
    <property type="protein sequence ID" value="CAH1105030.1"/>
    <property type="molecule type" value="Genomic_DNA"/>
</dbReference>
<dbReference type="GO" id="GO:0046872">
    <property type="term" value="F:metal ion binding"/>
    <property type="evidence" value="ECO:0007669"/>
    <property type="project" value="UniProtKB-KW"/>
</dbReference>
<feature type="domain" description="5'-Nucleotidase C-terminal" evidence="11">
    <location>
        <begin position="335"/>
        <end position="506"/>
    </location>
</feature>
<evidence type="ECO:0000256" key="2">
    <source>
        <dbReference type="ARBA" id="ARBA00006654"/>
    </source>
</evidence>
<evidence type="ECO:0000256" key="4">
    <source>
        <dbReference type="ARBA" id="ARBA00022723"/>
    </source>
</evidence>
<proteinExistence type="inferred from homology"/>
<keyword evidence="13" id="KW-1185">Reference proteome</keyword>
<dbReference type="PRINTS" id="PR01607">
    <property type="entry name" value="APYRASEFAMLY"/>
</dbReference>
<evidence type="ECO:0000259" key="11">
    <source>
        <dbReference type="Pfam" id="PF02872"/>
    </source>
</evidence>
<evidence type="ECO:0000256" key="5">
    <source>
        <dbReference type="ARBA" id="ARBA00022729"/>
    </source>
</evidence>
<dbReference type="InterPro" id="IPR008334">
    <property type="entry name" value="5'-Nucleotdase_C"/>
</dbReference>
<dbReference type="CDD" id="cd07409">
    <property type="entry name" value="MPP_CD73_N"/>
    <property type="match status" value="1"/>
</dbReference>
<sequence>MFKYIAVILALSNAVLCNFDLLILHNNDIHGRFEETERNSGTCLPAHKNKSCVGGFARTAHMIRKYRQEAGDGVGPNVLYLNAGDTFIGTVWYTIHTWNISSAFMNLLRPDVQSLGNHEFDKGTDELYRYVSALNFPTIGGNVDFSKVPKLIEKLPKSVILDVNGTRVGVIGHVTTETQKISSPGETIFLDEVQTVKEESERLDKEGVKIIIVLGHSGYVKDQEIAEKVPLVDVVVGGHTNTFLWNGAQPDTETVEDPYPKIVTQPSGKQVPVVQAYAYTKYLGRLNATFDENGDLIKFSGQPILLDSTIPQDDDVLQLLDVYRPAVDEVNKEQVGTLQVTLDNNKCRTEECNYGNLIADANVLYKASISPETWTNAPIGLMQGGGIRMSVMPGVNQGVTRGEILGTLPFGHQIVTLTLKGSALVKTLELGIRGNGETSRGEFLQVSGLQIVYDRSKPAMSRVVSVKTRCGSCNIPIYEDIDLDKSYTIITTDFLSNGNDGHYILKEQGWNKQQQDLGDVDILTWYFNTYSPVYAEVQGRIKFVNIEDHKESSAVTIMCTNISFVIVIMVIKYFL</sequence>
<evidence type="ECO:0000259" key="10">
    <source>
        <dbReference type="Pfam" id="PF00149"/>
    </source>
</evidence>
<accession>A0A9P0CS82</accession>
<keyword evidence="6 8" id="KW-0547">Nucleotide-binding</keyword>
<gene>
    <name evidence="12" type="ORF">PSYICH_LOCUS5642</name>
</gene>
<dbReference type="SUPFAM" id="SSF55816">
    <property type="entry name" value="5'-nucleotidase (syn. UDP-sugar hydrolase), C-terminal domain"/>
    <property type="match status" value="1"/>
</dbReference>
<feature type="chain" id="PRO_5040539763" description="5'-nucleotidase" evidence="8">
    <location>
        <begin position="18"/>
        <end position="575"/>
    </location>
</feature>
<keyword evidence="9" id="KW-0812">Transmembrane</keyword>
<name>A0A9P0CS82_9CUCU</name>
<evidence type="ECO:0000256" key="7">
    <source>
        <dbReference type="ARBA" id="ARBA00022801"/>
    </source>
</evidence>
<evidence type="ECO:0000256" key="8">
    <source>
        <dbReference type="RuleBase" id="RU362119"/>
    </source>
</evidence>
<dbReference type="InterPro" id="IPR036907">
    <property type="entry name" value="5'-Nucleotdase_C_sf"/>
</dbReference>
<dbReference type="OrthoDB" id="7722975at2759"/>
<organism evidence="12 13">
    <name type="scientific">Psylliodes chrysocephalus</name>
    <dbReference type="NCBI Taxonomy" id="3402493"/>
    <lineage>
        <taxon>Eukaryota</taxon>
        <taxon>Metazoa</taxon>
        <taxon>Ecdysozoa</taxon>
        <taxon>Arthropoda</taxon>
        <taxon>Hexapoda</taxon>
        <taxon>Insecta</taxon>
        <taxon>Pterygota</taxon>
        <taxon>Neoptera</taxon>
        <taxon>Endopterygota</taxon>
        <taxon>Coleoptera</taxon>
        <taxon>Polyphaga</taxon>
        <taxon>Cucujiformia</taxon>
        <taxon>Chrysomeloidea</taxon>
        <taxon>Chrysomelidae</taxon>
        <taxon>Galerucinae</taxon>
        <taxon>Alticini</taxon>
        <taxon>Psylliodes</taxon>
    </lineage>
</organism>
<dbReference type="PANTHER" id="PTHR11575:SF24">
    <property type="entry name" value="5'-NUCLEOTIDASE"/>
    <property type="match status" value="1"/>
</dbReference>
<dbReference type="InterPro" id="IPR004843">
    <property type="entry name" value="Calcineurin-like_PHP"/>
</dbReference>
<dbReference type="Gene3D" id="3.60.21.10">
    <property type="match status" value="1"/>
</dbReference>
<comment type="catalytic activity">
    <reaction evidence="1">
        <text>a ribonucleoside 5'-phosphate + H2O = a ribonucleoside + phosphate</text>
        <dbReference type="Rhea" id="RHEA:12484"/>
        <dbReference type="ChEBI" id="CHEBI:15377"/>
        <dbReference type="ChEBI" id="CHEBI:18254"/>
        <dbReference type="ChEBI" id="CHEBI:43474"/>
        <dbReference type="ChEBI" id="CHEBI:58043"/>
        <dbReference type="EC" id="3.1.3.5"/>
    </reaction>
</comment>
<evidence type="ECO:0000256" key="9">
    <source>
        <dbReference type="SAM" id="Phobius"/>
    </source>
</evidence>
<dbReference type="PROSITE" id="PS00786">
    <property type="entry name" value="5_NUCLEOTIDASE_2"/>
    <property type="match status" value="1"/>
</dbReference>
<dbReference type="Gene3D" id="3.90.780.10">
    <property type="entry name" value="5'-Nucleotidase, C-terminal domain"/>
    <property type="match status" value="1"/>
</dbReference>
<keyword evidence="7 8" id="KW-0378">Hydrolase</keyword>
<feature type="signal peptide" evidence="8">
    <location>
        <begin position="1"/>
        <end position="17"/>
    </location>
</feature>
<evidence type="ECO:0000256" key="1">
    <source>
        <dbReference type="ARBA" id="ARBA00000815"/>
    </source>
</evidence>
<reference evidence="12" key="1">
    <citation type="submission" date="2022-01" db="EMBL/GenBank/DDBJ databases">
        <authorList>
            <person name="King R."/>
        </authorList>
    </citation>
    <scope>NUCLEOTIDE SEQUENCE</scope>
</reference>
<dbReference type="FunFam" id="3.90.780.10:FF:000015">
    <property type="entry name" value="Trifunctional nucleotide phosphoesterase protein YfkN"/>
    <property type="match status" value="1"/>
</dbReference>
<dbReference type="PANTHER" id="PTHR11575">
    <property type="entry name" value="5'-NUCLEOTIDASE-RELATED"/>
    <property type="match status" value="1"/>
</dbReference>
<keyword evidence="5 8" id="KW-0732">Signal</keyword>
<dbReference type="InterPro" id="IPR006146">
    <property type="entry name" value="5'-Nucleotdase_CS"/>
</dbReference>
<dbReference type="FunFam" id="3.60.21.10:FF:000020">
    <property type="entry name" value="NT5E isoform 4"/>
    <property type="match status" value="1"/>
</dbReference>
<dbReference type="GO" id="GO:0008253">
    <property type="term" value="F:5'-nucleotidase activity"/>
    <property type="evidence" value="ECO:0007669"/>
    <property type="project" value="UniProtKB-EC"/>
</dbReference>
<keyword evidence="9" id="KW-0472">Membrane</keyword>
<dbReference type="SUPFAM" id="SSF56300">
    <property type="entry name" value="Metallo-dependent phosphatases"/>
    <property type="match status" value="1"/>
</dbReference>